<evidence type="ECO:0000256" key="6">
    <source>
        <dbReference type="ARBA" id="ARBA00023136"/>
    </source>
</evidence>
<keyword evidence="6 7" id="KW-0472">Membrane</keyword>
<evidence type="ECO:0000256" key="3">
    <source>
        <dbReference type="ARBA" id="ARBA00022475"/>
    </source>
</evidence>
<name>A0A1H6D9X2_9ACTN</name>
<feature type="transmembrane region" description="Helical" evidence="7">
    <location>
        <begin position="271"/>
        <end position="295"/>
    </location>
</feature>
<evidence type="ECO:0000256" key="4">
    <source>
        <dbReference type="ARBA" id="ARBA00022692"/>
    </source>
</evidence>
<dbReference type="AlphaFoldDB" id="A0A1H6D9X2"/>
<evidence type="ECO:0000256" key="7">
    <source>
        <dbReference type="RuleBase" id="RU363032"/>
    </source>
</evidence>
<feature type="transmembrane region" description="Helical" evidence="7">
    <location>
        <begin position="42"/>
        <end position="61"/>
    </location>
</feature>
<dbReference type="CDD" id="cd06261">
    <property type="entry name" value="TM_PBP2"/>
    <property type="match status" value="1"/>
</dbReference>
<comment type="similarity">
    <text evidence="7">Belongs to the binding-protein-dependent transport system permease family.</text>
</comment>
<dbReference type="SUPFAM" id="SSF161098">
    <property type="entry name" value="MetI-like"/>
    <property type="match status" value="1"/>
</dbReference>
<dbReference type="EMBL" id="FNVU01000013">
    <property type="protein sequence ID" value="SEG81884.1"/>
    <property type="molecule type" value="Genomic_DNA"/>
</dbReference>
<reference evidence="10 11" key="1">
    <citation type="submission" date="2016-10" db="EMBL/GenBank/DDBJ databases">
        <authorList>
            <person name="de Groot N.N."/>
        </authorList>
    </citation>
    <scope>NUCLEOTIDE SEQUENCE [LARGE SCALE GENOMIC DNA]</scope>
    <source>
        <strain evidence="10 11">CGMCC 4.2023</strain>
    </source>
</reference>
<sequence length="305" mass="31086">MTIAPSVSDALPEPASAPPPGRARAASAAAWLRSRRPRVGTVLAVAFLVLLVVAALAPGLLTSQDPLAPGGGPGFLAPFRSPAHILGTDQDGRDLFSRLVHGTRASLEMGLGATAIAVTGGTVLGLLAGLGTRFTESLVMRLVDVVLAIPELLLALVVVALLGAGTVDALVAVGVATIPYYARMVRAQTHVVRRSAYVEAATALGLSRSAVIRRHVLPNAVRPLMVLAAIGTGTAIGVGASLSFIGLGAKPPAPEWGSMLSTAVPFISNDWALVALPGALITLTVLSVTVAGRALKRHSEGRTGR</sequence>
<dbReference type="PROSITE" id="PS50928">
    <property type="entry name" value="ABC_TM1"/>
    <property type="match status" value="1"/>
</dbReference>
<feature type="transmembrane region" description="Helical" evidence="7">
    <location>
        <begin position="224"/>
        <end position="249"/>
    </location>
</feature>
<organism evidence="10 11">
    <name type="scientific">Actinacidiphila yanglinensis</name>
    <dbReference type="NCBI Taxonomy" id="310779"/>
    <lineage>
        <taxon>Bacteria</taxon>
        <taxon>Bacillati</taxon>
        <taxon>Actinomycetota</taxon>
        <taxon>Actinomycetes</taxon>
        <taxon>Kitasatosporales</taxon>
        <taxon>Streptomycetaceae</taxon>
        <taxon>Actinacidiphila</taxon>
    </lineage>
</organism>
<dbReference type="RefSeq" id="WP_235032367.1">
    <property type="nucleotide sequence ID" value="NZ_FNVU01000013.1"/>
</dbReference>
<dbReference type="PANTHER" id="PTHR43386:SF25">
    <property type="entry name" value="PEPTIDE ABC TRANSPORTER PERMEASE PROTEIN"/>
    <property type="match status" value="1"/>
</dbReference>
<evidence type="ECO:0000259" key="9">
    <source>
        <dbReference type="PROSITE" id="PS50928"/>
    </source>
</evidence>
<feature type="region of interest" description="Disordered" evidence="8">
    <location>
        <begin position="1"/>
        <end position="22"/>
    </location>
</feature>
<keyword evidence="3" id="KW-1003">Cell membrane</keyword>
<feature type="transmembrane region" description="Helical" evidence="7">
    <location>
        <begin position="142"/>
        <end position="163"/>
    </location>
</feature>
<dbReference type="Pfam" id="PF00528">
    <property type="entry name" value="BPD_transp_1"/>
    <property type="match status" value="1"/>
</dbReference>
<comment type="subcellular location">
    <subcellularLocation>
        <location evidence="1 7">Cell membrane</location>
        <topology evidence="1 7">Multi-pass membrane protein</topology>
    </subcellularLocation>
</comment>
<dbReference type="Gene3D" id="1.10.3720.10">
    <property type="entry name" value="MetI-like"/>
    <property type="match status" value="1"/>
</dbReference>
<dbReference type="InterPro" id="IPR035906">
    <property type="entry name" value="MetI-like_sf"/>
</dbReference>
<dbReference type="Proteomes" id="UP000236754">
    <property type="component" value="Unassembled WGS sequence"/>
</dbReference>
<dbReference type="InterPro" id="IPR050366">
    <property type="entry name" value="BP-dependent_transpt_permease"/>
</dbReference>
<keyword evidence="5 7" id="KW-1133">Transmembrane helix</keyword>
<dbReference type="GO" id="GO:0055085">
    <property type="term" value="P:transmembrane transport"/>
    <property type="evidence" value="ECO:0007669"/>
    <property type="project" value="InterPro"/>
</dbReference>
<feature type="transmembrane region" description="Helical" evidence="7">
    <location>
        <begin position="169"/>
        <end position="185"/>
    </location>
</feature>
<keyword evidence="11" id="KW-1185">Reference proteome</keyword>
<proteinExistence type="inferred from homology"/>
<evidence type="ECO:0000256" key="2">
    <source>
        <dbReference type="ARBA" id="ARBA00022448"/>
    </source>
</evidence>
<dbReference type="InterPro" id="IPR000515">
    <property type="entry name" value="MetI-like"/>
</dbReference>
<accession>A0A1H6D9X2</accession>
<dbReference type="PANTHER" id="PTHR43386">
    <property type="entry name" value="OLIGOPEPTIDE TRANSPORT SYSTEM PERMEASE PROTEIN APPC"/>
    <property type="match status" value="1"/>
</dbReference>
<feature type="domain" description="ABC transmembrane type-1" evidence="9">
    <location>
        <begin position="103"/>
        <end position="292"/>
    </location>
</feature>
<protein>
    <submittedName>
        <fullName evidence="10">Peptide/nickel transport system permease protein</fullName>
    </submittedName>
</protein>
<evidence type="ECO:0000256" key="1">
    <source>
        <dbReference type="ARBA" id="ARBA00004651"/>
    </source>
</evidence>
<gene>
    <name evidence="10" type="ORF">SAMN05216223_11336</name>
</gene>
<dbReference type="GO" id="GO:0005886">
    <property type="term" value="C:plasma membrane"/>
    <property type="evidence" value="ECO:0007669"/>
    <property type="project" value="UniProtKB-SubCell"/>
</dbReference>
<evidence type="ECO:0000313" key="10">
    <source>
        <dbReference type="EMBL" id="SEG81884.1"/>
    </source>
</evidence>
<keyword evidence="4 7" id="KW-0812">Transmembrane</keyword>
<evidence type="ECO:0000256" key="5">
    <source>
        <dbReference type="ARBA" id="ARBA00022989"/>
    </source>
</evidence>
<keyword evidence="2 7" id="KW-0813">Transport</keyword>
<evidence type="ECO:0000313" key="11">
    <source>
        <dbReference type="Proteomes" id="UP000236754"/>
    </source>
</evidence>
<evidence type="ECO:0000256" key="8">
    <source>
        <dbReference type="SAM" id="MobiDB-lite"/>
    </source>
</evidence>
<feature type="transmembrane region" description="Helical" evidence="7">
    <location>
        <begin position="109"/>
        <end position="130"/>
    </location>
</feature>